<reference evidence="2" key="1">
    <citation type="submission" date="2025-08" db="UniProtKB">
        <authorList>
            <consortium name="Ensembl"/>
        </authorList>
    </citation>
    <scope>IDENTIFICATION</scope>
</reference>
<reference evidence="2" key="2">
    <citation type="submission" date="2025-09" db="UniProtKB">
        <authorList>
            <consortium name="Ensembl"/>
        </authorList>
    </citation>
    <scope>IDENTIFICATION</scope>
</reference>
<accession>A0A2K5CTW4</accession>
<evidence type="ECO:0000313" key="2">
    <source>
        <dbReference type="Ensembl" id="ENSANAP00000012139.1"/>
    </source>
</evidence>
<name>A0A2K5CTW4_AOTNA</name>
<evidence type="ECO:0000313" key="3">
    <source>
        <dbReference type="Proteomes" id="UP000233020"/>
    </source>
</evidence>
<dbReference type="Proteomes" id="UP000233020">
    <property type="component" value="Unplaced"/>
</dbReference>
<organism evidence="2 3">
    <name type="scientific">Aotus nancymaae</name>
    <name type="common">Ma's night monkey</name>
    <dbReference type="NCBI Taxonomy" id="37293"/>
    <lineage>
        <taxon>Eukaryota</taxon>
        <taxon>Metazoa</taxon>
        <taxon>Chordata</taxon>
        <taxon>Craniata</taxon>
        <taxon>Vertebrata</taxon>
        <taxon>Euteleostomi</taxon>
        <taxon>Mammalia</taxon>
        <taxon>Eutheria</taxon>
        <taxon>Euarchontoglires</taxon>
        <taxon>Primates</taxon>
        <taxon>Haplorrhini</taxon>
        <taxon>Platyrrhini</taxon>
        <taxon>Aotidae</taxon>
        <taxon>Aotus</taxon>
    </lineage>
</organism>
<dbReference type="GeneTree" id="ENSGT00410000029205"/>
<evidence type="ECO:0000256" key="1">
    <source>
        <dbReference type="SAM" id="MobiDB-lite"/>
    </source>
</evidence>
<proteinExistence type="predicted"/>
<dbReference type="AlphaFoldDB" id="A0A2K5CTW4"/>
<feature type="region of interest" description="Disordered" evidence="1">
    <location>
        <begin position="1"/>
        <end position="34"/>
    </location>
</feature>
<protein>
    <submittedName>
        <fullName evidence="2">Uncharacterized protein</fullName>
    </submittedName>
</protein>
<sequence length="203" mass="22472">IESSCWDKDPPGERSPQHGQHWRARDHGASGCGPHQVTATASTCPRPGLWTTPAHSSCMPQTNTRRAQADNNSVYIQIVFCNLQLESWVIHHGTQMSSVLPWSPLVRGPWHNKNSPQDSWATWVCPHRTLRLHSSGFALSASLPVSGLRPQPRFLQNPCHPSWSHHTQPMSIGGLRGCLHLPRSGTTTPPKYLQTLSSPASHQ</sequence>
<keyword evidence="3" id="KW-1185">Reference proteome</keyword>
<feature type="compositionally biased region" description="Basic and acidic residues" evidence="1">
    <location>
        <begin position="1"/>
        <end position="16"/>
    </location>
</feature>
<dbReference type="Ensembl" id="ENSANAT00000029957.1">
    <property type="protein sequence ID" value="ENSANAP00000012139.1"/>
    <property type="gene ID" value="ENSANAG00000023998.1"/>
</dbReference>